<dbReference type="Proteomes" id="UP000184447">
    <property type="component" value="Unassembled WGS sequence"/>
</dbReference>
<proteinExistence type="predicted"/>
<sequence length="193" mass="20614">MVNQKAKANDSFMSSLKDSIIMITNPAAILKKKMQGVSWQVALIIPGSAFSLFFLQTGIDLFRNGSIGLIRVVLMGLLGVIYGTIGVTGLSIICFFITKSMGTTKDMKWAISTFAMGYSGTLVYAVTGLIFSSLLGWNTAVAFGVTGVLWALRPMMATIRHMTNGNATIGVILSTICGTILLFGWALLSQLGV</sequence>
<feature type="transmembrane region" description="Helical" evidence="1">
    <location>
        <begin position="167"/>
        <end position="188"/>
    </location>
</feature>
<evidence type="ECO:0000313" key="2">
    <source>
        <dbReference type="EMBL" id="SHH12941.1"/>
    </source>
</evidence>
<keyword evidence="3" id="KW-1185">Reference proteome</keyword>
<dbReference type="OrthoDB" id="1955117at2"/>
<accession>A0A1M5QGG0</accession>
<keyword evidence="1" id="KW-0812">Transmembrane</keyword>
<feature type="transmembrane region" description="Helical" evidence="1">
    <location>
        <begin position="37"/>
        <end position="56"/>
    </location>
</feature>
<evidence type="ECO:0000313" key="3">
    <source>
        <dbReference type="Proteomes" id="UP000184447"/>
    </source>
</evidence>
<dbReference type="AlphaFoldDB" id="A0A1M5QGG0"/>
<keyword evidence="1" id="KW-0472">Membrane</keyword>
<organism evidence="2 3">
    <name type="scientific">Clostridium grantii DSM 8605</name>
    <dbReference type="NCBI Taxonomy" id="1121316"/>
    <lineage>
        <taxon>Bacteria</taxon>
        <taxon>Bacillati</taxon>
        <taxon>Bacillota</taxon>
        <taxon>Clostridia</taxon>
        <taxon>Eubacteriales</taxon>
        <taxon>Clostridiaceae</taxon>
        <taxon>Clostridium</taxon>
    </lineage>
</organism>
<name>A0A1M5QGG0_9CLOT</name>
<feature type="transmembrane region" description="Helical" evidence="1">
    <location>
        <begin position="109"/>
        <end position="131"/>
    </location>
</feature>
<feature type="transmembrane region" description="Helical" evidence="1">
    <location>
        <begin position="68"/>
        <end position="97"/>
    </location>
</feature>
<dbReference type="STRING" id="1121316.SAMN02745207_00068"/>
<protein>
    <recommendedName>
        <fullName evidence="4">Yip1 domain-containing protein</fullName>
    </recommendedName>
</protein>
<gene>
    <name evidence="2" type="ORF">SAMN02745207_00068</name>
</gene>
<reference evidence="2 3" key="1">
    <citation type="submission" date="2016-11" db="EMBL/GenBank/DDBJ databases">
        <authorList>
            <person name="Jaros S."/>
            <person name="Januszkiewicz K."/>
            <person name="Wedrychowicz H."/>
        </authorList>
    </citation>
    <scope>NUCLEOTIDE SEQUENCE [LARGE SCALE GENOMIC DNA]</scope>
    <source>
        <strain evidence="2 3">DSM 8605</strain>
    </source>
</reference>
<feature type="transmembrane region" description="Helical" evidence="1">
    <location>
        <begin position="137"/>
        <end position="155"/>
    </location>
</feature>
<dbReference type="RefSeq" id="WP_084133329.1">
    <property type="nucleotide sequence ID" value="NZ_FQXM01000002.1"/>
</dbReference>
<keyword evidence="1" id="KW-1133">Transmembrane helix</keyword>
<evidence type="ECO:0008006" key="4">
    <source>
        <dbReference type="Google" id="ProtNLM"/>
    </source>
</evidence>
<dbReference type="EMBL" id="FQXM01000002">
    <property type="protein sequence ID" value="SHH12941.1"/>
    <property type="molecule type" value="Genomic_DNA"/>
</dbReference>
<evidence type="ECO:0000256" key="1">
    <source>
        <dbReference type="SAM" id="Phobius"/>
    </source>
</evidence>